<dbReference type="RefSeq" id="XP_008240891.1">
    <property type="nucleotide sequence ID" value="XM_008242669.2"/>
</dbReference>
<feature type="domain" description="UBC core" evidence="2">
    <location>
        <begin position="1"/>
        <end position="139"/>
    </location>
</feature>
<evidence type="ECO:0000313" key="3">
    <source>
        <dbReference type="Proteomes" id="UP000694861"/>
    </source>
</evidence>
<keyword evidence="1" id="KW-0812">Transmembrane</keyword>
<keyword evidence="3" id="KW-1185">Reference proteome</keyword>
<dbReference type="SUPFAM" id="SSF54495">
    <property type="entry name" value="UBC-like"/>
    <property type="match status" value="2"/>
</dbReference>
<dbReference type="Proteomes" id="UP000694861">
    <property type="component" value="Linkage group LG8"/>
</dbReference>
<evidence type="ECO:0000256" key="1">
    <source>
        <dbReference type="SAM" id="Phobius"/>
    </source>
</evidence>
<evidence type="ECO:0000259" key="2">
    <source>
        <dbReference type="PROSITE" id="PS50127"/>
    </source>
</evidence>
<keyword evidence="1" id="KW-0472">Membrane</keyword>
<proteinExistence type="predicted"/>
<organism evidence="3 4">
    <name type="scientific">Prunus mume</name>
    <name type="common">Japanese apricot</name>
    <name type="synonym">Armeniaca mume</name>
    <dbReference type="NCBI Taxonomy" id="102107"/>
    <lineage>
        <taxon>Eukaryota</taxon>
        <taxon>Viridiplantae</taxon>
        <taxon>Streptophyta</taxon>
        <taxon>Embryophyta</taxon>
        <taxon>Tracheophyta</taxon>
        <taxon>Spermatophyta</taxon>
        <taxon>Magnoliopsida</taxon>
        <taxon>eudicotyledons</taxon>
        <taxon>Gunneridae</taxon>
        <taxon>Pentapetalae</taxon>
        <taxon>rosids</taxon>
        <taxon>fabids</taxon>
        <taxon>Rosales</taxon>
        <taxon>Rosaceae</taxon>
        <taxon>Amygdaloideae</taxon>
        <taxon>Amygdaleae</taxon>
        <taxon>Prunus</taxon>
    </lineage>
</organism>
<feature type="transmembrane region" description="Helical" evidence="1">
    <location>
        <begin position="408"/>
        <end position="430"/>
    </location>
</feature>
<feature type="domain" description="UBC core" evidence="2">
    <location>
        <begin position="196"/>
        <end position="341"/>
    </location>
</feature>
<name>A0ABM0PKF8_PRUMU</name>
<accession>A0ABM0PKF8</accession>
<reference evidence="4" key="2">
    <citation type="submission" date="2025-08" db="UniProtKB">
        <authorList>
            <consortium name="RefSeq"/>
        </authorList>
    </citation>
    <scope>IDENTIFICATION</scope>
</reference>
<dbReference type="SMART" id="SM00212">
    <property type="entry name" value="UBCc"/>
    <property type="match status" value="2"/>
</dbReference>
<sequence>MREIQYKPSDDFKCLQLPWNPNEWQFGIRGARGTEFEGGIYHGRLLFPEEYPWKAPSFMFLTENGRFKTQTKIRLNWQLSWRVRDALLALVDEMDTYPDGELGSINYSKGKRRALAMKSREAAPKYGTSERQKLIDEIHQNLLREAPVPVPQLQQTRNTSLARRCQEEVVVDRVGSTQTELDRSVIAEEKCNMENSGEKRVLEEYNEIESNPSYDFECRMLNWNSYEWQFAIKGPRGTEFEGGIYHGMIQFPEGHPSKPPSFMFLTENGHFKTRTNLSLRLLSNWQSSWSVQNALLALIEEMPTYPDGELCSVKYSTEERRDLAIKSREASPKYGTSKRQKIIDEIHEDLLSKAPPVHVPAPQLSPVPSQASNGTGGGSVVGNIFYVINSNRVGVSMNDAPNPMITKLFWGFVFLVNAFGFVMFFVNTFCRWSYQEVTKSVPLE</sequence>
<dbReference type="GeneID" id="103339385"/>
<protein>
    <submittedName>
        <fullName evidence="4">Uncharacterized protein LOC103339385</fullName>
    </submittedName>
</protein>
<reference evidence="3" key="1">
    <citation type="journal article" date="2012" name="Nat. Commun.">
        <title>The genome of Prunus mume.</title>
        <authorList>
            <person name="Zhang Q."/>
            <person name="Chen W."/>
            <person name="Sun L."/>
            <person name="Zhao F."/>
            <person name="Huang B."/>
            <person name="Yang W."/>
            <person name="Tao Y."/>
            <person name="Wang J."/>
            <person name="Yuan Z."/>
            <person name="Fan G."/>
            <person name="Xing Z."/>
            <person name="Han C."/>
            <person name="Pan H."/>
            <person name="Zhong X."/>
            <person name="Shi W."/>
            <person name="Liang X."/>
            <person name="Du D."/>
            <person name="Sun F."/>
            <person name="Xu Z."/>
            <person name="Hao R."/>
            <person name="Lv T."/>
            <person name="Lv Y."/>
            <person name="Zheng Z."/>
            <person name="Sun M."/>
            <person name="Luo L."/>
            <person name="Cai M."/>
            <person name="Gao Y."/>
            <person name="Wang J."/>
            <person name="Yin Y."/>
            <person name="Xu X."/>
            <person name="Cheng T."/>
            <person name="Wang J."/>
        </authorList>
    </citation>
    <scope>NUCLEOTIDE SEQUENCE [LARGE SCALE GENOMIC DNA]</scope>
</reference>
<dbReference type="Gene3D" id="3.10.110.10">
    <property type="entry name" value="Ubiquitin Conjugating Enzyme"/>
    <property type="match status" value="2"/>
</dbReference>
<keyword evidence="1" id="KW-1133">Transmembrane helix</keyword>
<dbReference type="InterPro" id="IPR016135">
    <property type="entry name" value="UBQ-conjugating_enzyme/RWD"/>
</dbReference>
<evidence type="ECO:0000313" key="4">
    <source>
        <dbReference type="RefSeq" id="XP_008240891.1"/>
    </source>
</evidence>
<dbReference type="InterPro" id="IPR050113">
    <property type="entry name" value="Ub_conjugating_enzyme"/>
</dbReference>
<dbReference type="InterPro" id="IPR000608">
    <property type="entry name" value="UBC"/>
</dbReference>
<dbReference type="PANTHER" id="PTHR24067">
    <property type="entry name" value="UBIQUITIN-CONJUGATING ENZYME E2"/>
    <property type="match status" value="1"/>
</dbReference>
<dbReference type="PROSITE" id="PS50127">
    <property type="entry name" value="UBC_2"/>
    <property type="match status" value="2"/>
</dbReference>
<gene>
    <name evidence="4" type="primary">LOC103339385</name>
</gene>
<dbReference type="Pfam" id="PF00179">
    <property type="entry name" value="UQ_con"/>
    <property type="match status" value="2"/>
</dbReference>